<name>A0A437R173_9GAMM</name>
<dbReference type="OrthoDB" id="980604at2"/>
<dbReference type="RefSeq" id="WP_127698016.1">
    <property type="nucleotide sequence ID" value="NZ_SACS01000004.1"/>
</dbReference>
<reference evidence="2 3" key="1">
    <citation type="submission" date="2019-01" db="EMBL/GenBank/DDBJ databases">
        <authorList>
            <person name="Chen W.-M."/>
        </authorList>
    </citation>
    <scope>NUCLEOTIDE SEQUENCE [LARGE SCALE GENOMIC DNA]</scope>
    <source>
        <strain evidence="2 3">KYPC3</strain>
    </source>
</reference>
<keyword evidence="3" id="KW-1185">Reference proteome</keyword>
<evidence type="ECO:0000256" key="1">
    <source>
        <dbReference type="SAM" id="SignalP"/>
    </source>
</evidence>
<dbReference type="AlphaFoldDB" id="A0A437R173"/>
<comment type="caution">
    <text evidence="2">The sequence shown here is derived from an EMBL/GenBank/DDBJ whole genome shotgun (WGS) entry which is preliminary data.</text>
</comment>
<evidence type="ECO:0000313" key="3">
    <source>
        <dbReference type="Proteomes" id="UP000283077"/>
    </source>
</evidence>
<dbReference type="Gene3D" id="3.10.450.50">
    <property type="match status" value="1"/>
</dbReference>
<feature type="signal peptide" evidence="1">
    <location>
        <begin position="1"/>
        <end position="25"/>
    </location>
</feature>
<dbReference type="Proteomes" id="UP000283077">
    <property type="component" value="Unassembled WGS sequence"/>
</dbReference>
<proteinExistence type="predicted"/>
<evidence type="ECO:0000313" key="2">
    <source>
        <dbReference type="EMBL" id="RVU40473.1"/>
    </source>
</evidence>
<accession>A0A437R173</accession>
<keyword evidence="1" id="KW-0732">Signal</keyword>
<protein>
    <recommendedName>
        <fullName evidence="4">SnoaL-like domain-containing protein</fullName>
    </recommendedName>
</protein>
<evidence type="ECO:0008006" key="4">
    <source>
        <dbReference type="Google" id="ProtNLM"/>
    </source>
</evidence>
<feature type="chain" id="PRO_5019402493" description="SnoaL-like domain-containing protein" evidence="1">
    <location>
        <begin position="26"/>
        <end position="161"/>
    </location>
</feature>
<dbReference type="EMBL" id="SACS01000004">
    <property type="protein sequence ID" value="RVU40473.1"/>
    <property type="molecule type" value="Genomic_DNA"/>
</dbReference>
<organism evidence="2 3">
    <name type="scientific">Rheinheimera riviphila</name>
    <dbReference type="NCBI Taxonomy" id="1834037"/>
    <lineage>
        <taxon>Bacteria</taxon>
        <taxon>Pseudomonadati</taxon>
        <taxon>Pseudomonadota</taxon>
        <taxon>Gammaproteobacteria</taxon>
        <taxon>Chromatiales</taxon>
        <taxon>Chromatiaceae</taxon>
        <taxon>Rheinheimera</taxon>
    </lineage>
</organism>
<sequence length="161" mass="18002">MKLNQIILMCFAISGLGLCSLQLMAAEPKTVAASQAQPQPMAAPEILALVHQINQLQNKAMLTTSVKADVDALFALYSADFEYVHEKYGGSYSRDLLYRNTLKAVETKRFKDSVPRYQIEAVLPGLNAAAVRRYQQTGTPAYHLAVFEFADGKVRRIVEYW</sequence>
<dbReference type="InterPro" id="IPR032710">
    <property type="entry name" value="NTF2-like_dom_sf"/>
</dbReference>
<gene>
    <name evidence="2" type="ORF">EOE67_05330</name>
</gene>
<dbReference type="SUPFAM" id="SSF54427">
    <property type="entry name" value="NTF2-like"/>
    <property type="match status" value="1"/>
</dbReference>